<keyword evidence="2" id="KW-1185">Reference proteome</keyword>
<dbReference type="EMBL" id="JAACFV010000078">
    <property type="protein sequence ID" value="KAF7506894.1"/>
    <property type="molecule type" value="Genomic_DNA"/>
</dbReference>
<accession>A0A8H7AF24</accession>
<dbReference type="AlphaFoldDB" id="A0A8H7AF24"/>
<comment type="caution">
    <text evidence="1">The sequence shown here is derived from an EMBL/GenBank/DDBJ whole genome shotgun (WGS) entry which is preliminary data.</text>
</comment>
<organism evidence="1 2">
    <name type="scientific">Endocarpon pusillum</name>
    <dbReference type="NCBI Taxonomy" id="364733"/>
    <lineage>
        <taxon>Eukaryota</taxon>
        <taxon>Fungi</taxon>
        <taxon>Dikarya</taxon>
        <taxon>Ascomycota</taxon>
        <taxon>Pezizomycotina</taxon>
        <taxon>Eurotiomycetes</taxon>
        <taxon>Chaetothyriomycetidae</taxon>
        <taxon>Verrucariales</taxon>
        <taxon>Verrucariaceae</taxon>
        <taxon>Endocarpon</taxon>
    </lineage>
</organism>
<gene>
    <name evidence="1" type="ORF">GJ744_011135</name>
</gene>
<reference evidence="1" key="1">
    <citation type="submission" date="2020-02" db="EMBL/GenBank/DDBJ databases">
        <authorList>
            <person name="Palmer J.M."/>
        </authorList>
    </citation>
    <scope>NUCLEOTIDE SEQUENCE</scope>
    <source>
        <strain evidence="1">EPUS1.4</strain>
        <tissue evidence="1">Thallus</tissue>
    </source>
</reference>
<dbReference type="Proteomes" id="UP000606974">
    <property type="component" value="Unassembled WGS sequence"/>
</dbReference>
<evidence type="ECO:0000313" key="1">
    <source>
        <dbReference type="EMBL" id="KAF7506894.1"/>
    </source>
</evidence>
<name>A0A8H7AF24_9EURO</name>
<evidence type="ECO:0000313" key="2">
    <source>
        <dbReference type="Proteomes" id="UP000606974"/>
    </source>
</evidence>
<proteinExistence type="predicted"/>
<sequence length="69" mass="7485">MEKGCGGRKACSGSKTQTCFGPDVLFLCNFYVRYWKAIDASTHLLASLLCSISKERIESSVSGTLHSPP</sequence>
<protein>
    <submittedName>
        <fullName evidence="1">Uncharacterized protein</fullName>
    </submittedName>
</protein>